<gene>
    <name evidence="1" type="ORF">QFC20_002035</name>
</gene>
<keyword evidence="2" id="KW-1185">Reference proteome</keyword>
<name>A0ACC2WPQ8_9TREE</name>
<evidence type="ECO:0000313" key="1">
    <source>
        <dbReference type="EMBL" id="KAJ9113144.1"/>
    </source>
</evidence>
<organism evidence="1 2">
    <name type="scientific">Naganishia adeliensis</name>
    <dbReference type="NCBI Taxonomy" id="92952"/>
    <lineage>
        <taxon>Eukaryota</taxon>
        <taxon>Fungi</taxon>
        <taxon>Dikarya</taxon>
        <taxon>Basidiomycota</taxon>
        <taxon>Agaricomycotina</taxon>
        <taxon>Tremellomycetes</taxon>
        <taxon>Filobasidiales</taxon>
        <taxon>Filobasidiaceae</taxon>
        <taxon>Naganishia</taxon>
    </lineage>
</organism>
<protein>
    <submittedName>
        <fullName evidence="1">Uncharacterized protein</fullName>
    </submittedName>
</protein>
<comment type="caution">
    <text evidence="1">The sequence shown here is derived from an EMBL/GenBank/DDBJ whole genome shotgun (WGS) entry which is preliminary data.</text>
</comment>
<sequence>MRTELPIEPAVDSPVFRASLTALDAKASAIRKTCNNALQAAQAVHELLEKLEMAESELFDTLDTLKRHIIQKDTKGTTGLDHAGSADDVVRDIKAWKMNERSEERQRLDTLVTCRIRALRADMKLKGIGGGGTLSSFEEQSRAYYQGLGKFLAPQSSTRNESSSGSSGDVRQVVAETEFNLRRYDAHSQLLWATPPYSPSCIDLATCLDIWLGGILPEAMSTDTTIILGSPVKLGAYPPELAQSPRSARGEGEVAQGAPFSGTRRRLRTLSQKASMTNLPVVSPSCSNLANLVIQPLKSPPAIKEQLRQELSVLAQQKGELERAWAERERCRRQLSDVTVGARHSADKADADLGSSKRQSLQLNRHDALAKLHAIDEAESSYAGAPANSKKKKNKGMGQRLRGIIQSASFSANLSLKAVNEPARDPIETSARAWDSIQLDVPLAISPTPSRPQADKRHSFTASSSSRRESYCSPFLPSPILPAEGNSLLSNNEAYFPYRIQTAVPVETSSNHNGTSATPVYRDLQSRTGTQVMEDETHRESAGRKREGMLWTSGIWEDVATSSNKAGDRKVRGKWEHCWVVLAGCKLYEYRDALSSKPELDHEVIDLQFANARQGRDTERRFTFEIVTPKHGKRMYQTTSHEDMKSWIYAICNAVESSINGTNSLSRAGTFAGHSSQSPLSHSSASSHHPSGLGLGLPSSSRTTVNEATNTVPIDSSWARAIERRTSFKDALRHGRASLGLHSGKLPDDLANSKWLGHKRGSSRGAKEVHHAHTHSFDAIKAEMPRSRSSLSVPGMGVGFLNPSSRQSSRSSKASKRSSLVSISDEGVLGPVLDPPSRPTHPVPFPSLKREGSFYQLELDDDMRNAVLSVNPMVTSPNALAQTLVVDPPDLAPSETMTQEKFHQALANVPTPSAPADMALLRRIADLPSNQTCSDCGHPIKGETSQRWATISIHNNPQVLFLCIRCAGVHRSFGTHISKVRSPDLDKWSDEAILTARAWGNARGNQIWERCKPAGEKPRDDSLDALRKYIENKYVKGLWLSDEDRQFYMNEQAGIAL</sequence>
<accession>A0ACC2WPQ8</accession>
<evidence type="ECO:0000313" key="2">
    <source>
        <dbReference type="Proteomes" id="UP001230649"/>
    </source>
</evidence>
<dbReference type="Proteomes" id="UP001230649">
    <property type="component" value="Unassembled WGS sequence"/>
</dbReference>
<proteinExistence type="predicted"/>
<reference evidence="1" key="1">
    <citation type="submission" date="2023-04" db="EMBL/GenBank/DDBJ databases">
        <title>Draft Genome sequencing of Naganishia species isolated from polar environments using Oxford Nanopore Technology.</title>
        <authorList>
            <person name="Leo P."/>
            <person name="Venkateswaran K."/>
        </authorList>
    </citation>
    <scope>NUCLEOTIDE SEQUENCE</scope>
    <source>
        <strain evidence="1">MNA-CCFEE 5262</strain>
    </source>
</reference>
<dbReference type="EMBL" id="JASBWS010000013">
    <property type="protein sequence ID" value="KAJ9113144.1"/>
    <property type="molecule type" value="Genomic_DNA"/>
</dbReference>